<sequence>MGAIVWERDVESIDIFGLEDSTMAVHLLITGRLGLWRVDGTAFNAVVPLAITPKGSVICRDYPLLFTNLLGGAIWIETHLAILRLIREAERETLGLTGHVGAWHMTDGTDQPQIPSFIWLETMADTRGEVQPRASIQVLIQHPWGRHTSADPGDPVWKATINLRIIPILRGTSDKRGVINRLSEVIREIWEVSHLPYTRVVLRGHPRIDSEPVTTHSVLPVRQSLAAAALNHIRCSRLRVEQWGEVLTILVTTPDPIRNSLLLKALHRQFAHAVGRRFVKTLARTLERLGIPVQEKEVRTMQQMGMCGVYGPKNVTHPGLKASTSRDGSDTPPRYRVGIDTV</sequence>
<evidence type="ECO:0000313" key="2">
    <source>
        <dbReference type="EMBL" id="CEM09752.1"/>
    </source>
</evidence>
<dbReference type="EMBL" id="CDMZ01000229">
    <property type="protein sequence ID" value="CEM09752.1"/>
    <property type="molecule type" value="Genomic_DNA"/>
</dbReference>
<dbReference type="PhylomeDB" id="A0A0G4F9W1"/>
<proteinExistence type="predicted"/>
<feature type="region of interest" description="Disordered" evidence="1">
    <location>
        <begin position="317"/>
        <end position="342"/>
    </location>
</feature>
<evidence type="ECO:0000256" key="1">
    <source>
        <dbReference type="SAM" id="MobiDB-lite"/>
    </source>
</evidence>
<name>A0A0G4F9W1_9ALVE</name>
<dbReference type="AlphaFoldDB" id="A0A0G4F9W1"/>
<reference evidence="2" key="1">
    <citation type="submission" date="2014-11" db="EMBL/GenBank/DDBJ databases">
        <authorList>
            <person name="Otto D Thomas"/>
            <person name="Naeem Raeece"/>
        </authorList>
    </citation>
    <scope>NUCLEOTIDE SEQUENCE</scope>
</reference>
<gene>
    <name evidence="2" type="ORF">Cvel_15958</name>
</gene>
<dbReference type="VEuPathDB" id="CryptoDB:Cvel_15958"/>
<accession>A0A0G4F9W1</accession>
<protein>
    <submittedName>
        <fullName evidence="2">Uncharacterized protein</fullName>
    </submittedName>
</protein>
<organism evidence="2">
    <name type="scientific">Chromera velia CCMP2878</name>
    <dbReference type="NCBI Taxonomy" id="1169474"/>
    <lineage>
        <taxon>Eukaryota</taxon>
        <taxon>Sar</taxon>
        <taxon>Alveolata</taxon>
        <taxon>Colpodellida</taxon>
        <taxon>Chromeraceae</taxon>
        <taxon>Chromera</taxon>
    </lineage>
</organism>